<comment type="caution">
    <text evidence="1">The sequence shown here is derived from an EMBL/GenBank/DDBJ whole genome shotgun (WGS) entry which is preliminary data.</text>
</comment>
<reference evidence="1 2" key="1">
    <citation type="journal article" date="2011" name="J. Bacteriol.">
        <title>Genome sequence of Chthoniobacter flavus Ellin428, an aerobic heterotrophic soil bacterium.</title>
        <authorList>
            <person name="Kant R."/>
            <person name="van Passel M.W."/>
            <person name="Palva A."/>
            <person name="Lucas S."/>
            <person name="Lapidus A."/>
            <person name="Glavina Del Rio T."/>
            <person name="Dalin E."/>
            <person name="Tice H."/>
            <person name="Bruce D."/>
            <person name="Goodwin L."/>
            <person name="Pitluck S."/>
            <person name="Larimer F.W."/>
            <person name="Land M.L."/>
            <person name="Hauser L."/>
            <person name="Sangwan P."/>
            <person name="de Vos W.M."/>
            <person name="Janssen P.H."/>
            <person name="Smidt H."/>
        </authorList>
    </citation>
    <scope>NUCLEOTIDE SEQUENCE [LARGE SCALE GENOMIC DNA]</scope>
    <source>
        <strain evidence="1 2">Ellin428</strain>
    </source>
</reference>
<accession>B4D229</accession>
<keyword evidence="2" id="KW-1185">Reference proteome</keyword>
<name>B4D229_9BACT</name>
<dbReference type="EMBL" id="ABVL01000008">
    <property type="protein sequence ID" value="EDY19511.1"/>
    <property type="molecule type" value="Genomic_DNA"/>
</dbReference>
<dbReference type="AlphaFoldDB" id="B4D229"/>
<dbReference type="InParanoid" id="B4D229"/>
<protein>
    <submittedName>
        <fullName evidence="1">Proteophosphoglycan ppg4</fullName>
    </submittedName>
</protein>
<gene>
    <name evidence="1" type="ORF">CfE428DRAFT_3196</name>
</gene>
<organism evidence="1 2">
    <name type="scientific">Chthoniobacter flavus Ellin428</name>
    <dbReference type="NCBI Taxonomy" id="497964"/>
    <lineage>
        <taxon>Bacteria</taxon>
        <taxon>Pseudomonadati</taxon>
        <taxon>Verrucomicrobiota</taxon>
        <taxon>Spartobacteria</taxon>
        <taxon>Chthoniobacterales</taxon>
        <taxon>Chthoniobacteraceae</taxon>
        <taxon>Chthoniobacter</taxon>
    </lineage>
</organism>
<evidence type="ECO:0000313" key="2">
    <source>
        <dbReference type="Proteomes" id="UP000005824"/>
    </source>
</evidence>
<proteinExistence type="predicted"/>
<evidence type="ECO:0000313" key="1">
    <source>
        <dbReference type="EMBL" id="EDY19511.1"/>
    </source>
</evidence>
<dbReference type="Proteomes" id="UP000005824">
    <property type="component" value="Unassembled WGS sequence"/>
</dbReference>
<sequence length="193" mass="19373">MIAGTISGFVSRKPPRLRAAEMRASSAPLLSFNVANSLFESSVICDLSAPSLSHLAASGSTAPLSSPPINLPSAAESSGVIAGASLTCLKRPSRISRLSASTPAGLFTRATTSLPAEAASMFCVSALTSGFSDAGSALSSAAVMATAGLREAAATAPLRWKSSSSFGHALTTAWAPKSLKSSEASARSAAIRT</sequence>